<dbReference type="Proteomes" id="UP000295375">
    <property type="component" value="Unassembled WGS sequence"/>
</dbReference>
<keyword evidence="8" id="KW-1185">Reference proteome</keyword>
<proteinExistence type="inferred from homology"/>
<dbReference type="Gene3D" id="3.30.160.150">
    <property type="entry name" value="Lipoprotein like domain"/>
    <property type="match status" value="1"/>
</dbReference>
<reference evidence="7 8" key="1">
    <citation type="submission" date="2019-03" db="EMBL/GenBank/DDBJ databases">
        <title>Genomic Encyclopedia of Type Strains, Phase IV (KMG-IV): sequencing the most valuable type-strain genomes for metagenomic binning, comparative biology and taxonomic classification.</title>
        <authorList>
            <person name="Goeker M."/>
        </authorList>
    </citation>
    <scope>NUCLEOTIDE SEQUENCE [LARGE SCALE GENOMIC DNA]</scope>
    <source>
        <strain evidence="7 8">DSM 103792</strain>
    </source>
</reference>
<evidence type="ECO:0000256" key="4">
    <source>
        <dbReference type="ARBA" id="ARBA00023237"/>
    </source>
</evidence>
<dbReference type="GO" id="GO:0015920">
    <property type="term" value="P:lipopolysaccharide transport"/>
    <property type="evidence" value="ECO:0007669"/>
    <property type="project" value="TreeGrafter"/>
</dbReference>
<keyword evidence="2 6" id="KW-0472">Membrane</keyword>
<comment type="similarity">
    <text evidence="6">Belongs to the LptE lipoprotein family.</text>
</comment>
<dbReference type="GO" id="GO:0001530">
    <property type="term" value="F:lipopolysaccharide binding"/>
    <property type="evidence" value="ECO:0007669"/>
    <property type="project" value="TreeGrafter"/>
</dbReference>
<dbReference type="HAMAP" id="MF_01186">
    <property type="entry name" value="LPS_assembly_LptE"/>
    <property type="match status" value="1"/>
</dbReference>
<keyword evidence="4 6" id="KW-0998">Cell outer membrane</keyword>
<comment type="function">
    <text evidence="6">Together with LptD, is involved in the assembly of lipopolysaccharide (LPS) at the surface of the outer membrane. Required for the proper assembly of LptD. Binds LPS and may serve as the LPS recognition site at the outer membrane.</text>
</comment>
<dbReference type="Pfam" id="PF04390">
    <property type="entry name" value="LptE"/>
    <property type="match status" value="1"/>
</dbReference>
<evidence type="ECO:0000256" key="3">
    <source>
        <dbReference type="ARBA" id="ARBA00023139"/>
    </source>
</evidence>
<dbReference type="InterPro" id="IPR007485">
    <property type="entry name" value="LPS_assembly_LptE"/>
</dbReference>
<sequence>MNGCGMKRTLLIVSALLLLTACGFRLRGSLPGLEDAKVFVEAPATEESLLLTIQESIEQTEMTLVDSADAAEVLLRIDNARLTRRTQTVGEFGRAQDYELILTVTFKLGALNQLSDQQPRSVDARREYNFDNTDLLGKAEEEALLVREMQREIAARLLRQVSYQASELKRADAR</sequence>
<evidence type="ECO:0000256" key="1">
    <source>
        <dbReference type="ARBA" id="ARBA00022729"/>
    </source>
</evidence>
<evidence type="ECO:0000256" key="2">
    <source>
        <dbReference type="ARBA" id="ARBA00023136"/>
    </source>
</evidence>
<dbReference type="GO" id="GO:0009279">
    <property type="term" value="C:cell outer membrane"/>
    <property type="evidence" value="ECO:0007669"/>
    <property type="project" value="UniProtKB-SubCell"/>
</dbReference>
<dbReference type="GO" id="GO:0043165">
    <property type="term" value="P:Gram-negative-bacterium-type cell outer membrane assembly"/>
    <property type="evidence" value="ECO:0007669"/>
    <property type="project" value="UniProtKB-UniRule"/>
</dbReference>
<comment type="caution">
    <text evidence="7">The sequence shown here is derived from an EMBL/GenBank/DDBJ whole genome shotgun (WGS) entry which is preliminary data.</text>
</comment>
<dbReference type="AlphaFoldDB" id="A0A4R6UBR9"/>
<keyword evidence="1 6" id="KW-0732">Signal</keyword>
<protein>
    <recommendedName>
        <fullName evidence="6">LPS-assembly lipoprotein LptE</fullName>
    </recommendedName>
</protein>
<comment type="subcellular location">
    <subcellularLocation>
        <location evidence="6">Cell outer membrane</location>
        <topology evidence="6">Lipid-anchor</topology>
    </subcellularLocation>
</comment>
<dbReference type="PANTHER" id="PTHR38098:SF1">
    <property type="entry name" value="LPS-ASSEMBLY LIPOPROTEIN LPTE"/>
    <property type="match status" value="1"/>
</dbReference>
<gene>
    <name evidence="6" type="primary">lptE</name>
    <name evidence="7" type="ORF">EV696_13518</name>
</gene>
<keyword evidence="3 6" id="KW-0564">Palmitate</keyword>
<keyword evidence="5 6" id="KW-0449">Lipoprotein</keyword>
<accession>A0A4R6UBR9</accession>
<evidence type="ECO:0000313" key="7">
    <source>
        <dbReference type="EMBL" id="TDQ42429.1"/>
    </source>
</evidence>
<dbReference type="PROSITE" id="PS51257">
    <property type="entry name" value="PROKAR_LIPOPROTEIN"/>
    <property type="match status" value="1"/>
</dbReference>
<evidence type="ECO:0000256" key="6">
    <source>
        <dbReference type="HAMAP-Rule" id="MF_01186"/>
    </source>
</evidence>
<name>A0A4R6UBR9_9GAMM</name>
<organism evidence="7 8">
    <name type="scientific">Permianibacter aggregans</name>
    <dbReference type="NCBI Taxonomy" id="1510150"/>
    <lineage>
        <taxon>Bacteria</taxon>
        <taxon>Pseudomonadati</taxon>
        <taxon>Pseudomonadota</taxon>
        <taxon>Gammaproteobacteria</taxon>
        <taxon>Pseudomonadales</taxon>
        <taxon>Pseudomonadaceae</taxon>
        <taxon>Permianibacter</taxon>
    </lineage>
</organism>
<comment type="subunit">
    <text evidence="6">Component of the lipopolysaccharide transport and assembly complex. Interacts with LptD.</text>
</comment>
<dbReference type="PANTHER" id="PTHR38098">
    <property type="entry name" value="LPS-ASSEMBLY LIPOPROTEIN LPTE"/>
    <property type="match status" value="1"/>
</dbReference>
<evidence type="ECO:0000256" key="5">
    <source>
        <dbReference type="ARBA" id="ARBA00023288"/>
    </source>
</evidence>
<dbReference type="GO" id="GO:1990351">
    <property type="term" value="C:transporter complex"/>
    <property type="evidence" value="ECO:0007669"/>
    <property type="project" value="TreeGrafter"/>
</dbReference>
<evidence type="ECO:0000313" key="8">
    <source>
        <dbReference type="Proteomes" id="UP000295375"/>
    </source>
</evidence>
<dbReference type="EMBL" id="SNYM01000035">
    <property type="protein sequence ID" value="TDQ42429.1"/>
    <property type="molecule type" value="Genomic_DNA"/>
</dbReference>